<accession>A0A128FIZ9</accession>
<evidence type="ECO:0000313" key="2">
    <source>
        <dbReference type="Proteomes" id="UP000073601"/>
    </source>
</evidence>
<gene>
    <name evidence="1" type="ORF">GMA8713_04798</name>
</gene>
<dbReference type="RefSeq" id="WP_062714909.1">
    <property type="nucleotide sequence ID" value="NZ_CAWRCI010000080.1"/>
</dbReference>
<proteinExistence type="predicted"/>
<reference evidence="2" key="1">
    <citation type="submission" date="2016-02" db="EMBL/GenBank/DDBJ databases">
        <authorList>
            <person name="Rodrigo-Torres Lidia"/>
            <person name="Arahal R.David."/>
        </authorList>
    </citation>
    <scope>NUCLEOTIDE SEQUENCE [LARGE SCALE GENOMIC DNA]</scope>
    <source>
        <strain evidence="2">CECT 8713</strain>
    </source>
</reference>
<keyword evidence="2" id="KW-1185">Reference proteome</keyword>
<dbReference type="EMBL" id="FIZY01000080">
    <property type="protein sequence ID" value="CZF86759.1"/>
    <property type="molecule type" value="Genomic_DNA"/>
</dbReference>
<organism evidence="1 2">
    <name type="scientific">Grimontia marina</name>
    <dbReference type="NCBI Taxonomy" id="646534"/>
    <lineage>
        <taxon>Bacteria</taxon>
        <taxon>Pseudomonadati</taxon>
        <taxon>Pseudomonadota</taxon>
        <taxon>Gammaproteobacteria</taxon>
        <taxon>Vibrionales</taxon>
        <taxon>Vibrionaceae</taxon>
        <taxon>Grimontia</taxon>
    </lineage>
</organism>
<dbReference type="OrthoDB" id="5918809at2"/>
<sequence length="75" mass="8276">MKVDTADEICGALKAQGYSVAAWAKEKGFHPRTVHHCICTFAPETGNKPCRKLSRSIMDELGKALEQDALRTTNE</sequence>
<protein>
    <submittedName>
        <fullName evidence="1">Uncharacterized protein</fullName>
    </submittedName>
</protein>
<dbReference type="Proteomes" id="UP000073601">
    <property type="component" value="Unassembled WGS sequence"/>
</dbReference>
<dbReference type="AlphaFoldDB" id="A0A128FIZ9"/>
<name>A0A128FIZ9_9GAMM</name>
<evidence type="ECO:0000313" key="1">
    <source>
        <dbReference type="EMBL" id="CZF86759.1"/>
    </source>
</evidence>